<keyword evidence="5" id="KW-0227">DNA damage</keyword>
<dbReference type="PANTHER" id="PTHR10429:SF0">
    <property type="entry name" value="DNA-3-METHYLADENINE GLYCOSYLASE"/>
    <property type="match status" value="1"/>
</dbReference>
<dbReference type="InterPro" id="IPR003180">
    <property type="entry name" value="MPG"/>
</dbReference>
<keyword evidence="7" id="KW-0234">DNA repair</keyword>
<comment type="similarity">
    <text evidence="3">Belongs to the DNA glycosylase MPG family.</text>
</comment>
<dbReference type="PANTHER" id="PTHR10429">
    <property type="entry name" value="DNA-3-METHYLADENINE GLYCOSYLASE"/>
    <property type="match status" value="1"/>
</dbReference>
<dbReference type="CDD" id="cd00540">
    <property type="entry name" value="AAG"/>
    <property type="match status" value="1"/>
</dbReference>
<evidence type="ECO:0000256" key="9">
    <source>
        <dbReference type="ARBA" id="ARBA00066187"/>
    </source>
</evidence>
<dbReference type="Pfam" id="PF02245">
    <property type="entry name" value="Pur_DNA_glyco"/>
    <property type="match status" value="1"/>
</dbReference>
<proteinExistence type="inferred from homology"/>
<dbReference type="HAMAP" id="MF_00527">
    <property type="entry name" value="3MGH"/>
    <property type="match status" value="1"/>
</dbReference>
<evidence type="ECO:0000256" key="3">
    <source>
        <dbReference type="ARBA" id="ARBA00009232"/>
    </source>
</evidence>
<dbReference type="SUPFAM" id="SSF50486">
    <property type="entry name" value="FMT C-terminal domain-like"/>
    <property type="match status" value="1"/>
</dbReference>
<dbReference type="FunFam" id="3.10.300.10:FF:000001">
    <property type="entry name" value="Putative 3-methyladenine DNA glycosylase"/>
    <property type="match status" value="1"/>
</dbReference>
<evidence type="ECO:0000256" key="13">
    <source>
        <dbReference type="ARBA" id="ARBA00082988"/>
    </source>
</evidence>
<keyword evidence="15" id="KW-1185">Reference proteome</keyword>
<gene>
    <name evidence="14" type="ORF">MCOR_36272</name>
</gene>
<reference evidence="14 15" key="1">
    <citation type="submission" date="2020-06" db="EMBL/GenBank/DDBJ databases">
        <authorList>
            <person name="Li R."/>
            <person name="Bekaert M."/>
        </authorList>
    </citation>
    <scope>NUCLEOTIDE SEQUENCE [LARGE SCALE GENOMIC DNA]</scope>
    <source>
        <strain evidence="15">wild</strain>
    </source>
</reference>
<evidence type="ECO:0000256" key="5">
    <source>
        <dbReference type="ARBA" id="ARBA00022763"/>
    </source>
</evidence>
<comment type="function">
    <text evidence="2">Hydrolysis of the deoxyribose N-glycosidic bond to excise 3-methyladenine, and 7-methylguanine from the damaged DNA polymer formed by alkylation lesions.</text>
</comment>
<dbReference type="GO" id="GO:0006284">
    <property type="term" value="P:base-excision repair"/>
    <property type="evidence" value="ECO:0007669"/>
    <property type="project" value="InterPro"/>
</dbReference>
<dbReference type="EMBL" id="CACVKT020006490">
    <property type="protein sequence ID" value="CAC5402312.1"/>
    <property type="molecule type" value="Genomic_DNA"/>
</dbReference>
<name>A0A6J8D4W7_MYTCO</name>
<evidence type="ECO:0000256" key="7">
    <source>
        <dbReference type="ARBA" id="ARBA00023204"/>
    </source>
</evidence>
<sequence>MKIIQQQITEDNRQFIMSTTKRPVGKSSTSIASKIRKKLDSSDVHSDSKTIKITPKRNEEQSIKLSNDPNTSKVKQIKETTSATKAFDYTFYNRPCEDLAKALLGKKLVRLSDKGERLCGTIVETEAYLGHPDKGAHSYKGKTNKNEAMFMDPGTAYVYHIHSYCCMNISSKGDGAAVLLRALEPVENIPSMIKLRQKRTPGKPFKSHELCNGPSKLCLSLDVTKDQINKDDMTKSTKIWIEDGDEIKPDRIVHCKRVNINYAEEWIDKPLRYYIQGNKCVSKLDKEAEKQCNMYIM</sequence>
<protein>
    <recommendedName>
        <fullName evidence="10">DNA-3-methyladenine glycosylase</fullName>
        <ecNumber evidence="4">3.2.2.21</ecNumber>
    </recommendedName>
    <alternativeName>
        <fullName evidence="11">3-alkyladenine DNA glycosylase</fullName>
    </alternativeName>
    <alternativeName>
        <fullName evidence="8">3-methyladenine DNA glycosidase</fullName>
    </alternativeName>
    <alternativeName>
        <fullName evidence="13">ADPG</fullName>
    </alternativeName>
    <alternativeName>
        <fullName evidence="12">N-methylpurine-DNA glycosylase</fullName>
    </alternativeName>
</protein>
<dbReference type="Proteomes" id="UP000507470">
    <property type="component" value="Unassembled WGS sequence"/>
</dbReference>
<evidence type="ECO:0000256" key="11">
    <source>
        <dbReference type="ARBA" id="ARBA00076879"/>
    </source>
</evidence>
<evidence type="ECO:0000256" key="10">
    <source>
        <dbReference type="ARBA" id="ARBA00068926"/>
    </source>
</evidence>
<dbReference type="InterPro" id="IPR011034">
    <property type="entry name" value="Formyl_transferase-like_C_sf"/>
</dbReference>
<evidence type="ECO:0000256" key="6">
    <source>
        <dbReference type="ARBA" id="ARBA00022801"/>
    </source>
</evidence>
<dbReference type="GO" id="GO:0003905">
    <property type="term" value="F:alkylbase DNA N-glycosylase activity"/>
    <property type="evidence" value="ECO:0007669"/>
    <property type="project" value="UniProtKB-EC"/>
</dbReference>
<evidence type="ECO:0000256" key="8">
    <source>
        <dbReference type="ARBA" id="ARBA00033426"/>
    </source>
</evidence>
<accession>A0A6J8D4W7</accession>
<dbReference type="OrthoDB" id="6353017at2759"/>
<dbReference type="InterPro" id="IPR036995">
    <property type="entry name" value="MPG_sf"/>
</dbReference>
<evidence type="ECO:0000256" key="4">
    <source>
        <dbReference type="ARBA" id="ARBA00012000"/>
    </source>
</evidence>
<evidence type="ECO:0000256" key="12">
    <source>
        <dbReference type="ARBA" id="ARBA00078171"/>
    </source>
</evidence>
<comment type="catalytic activity">
    <reaction evidence="1">
        <text>Hydrolysis of alkylated DNA, releasing 3-methyladenine, 3-methylguanine, 7-methylguanine and 7-methyladenine.</text>
        <dbReference type="EC" id="3.2.2.21"/>
    </reaction>
</comment>
<evidence type="ECO:0000313" key="15">
    <source>
        <dbReference type="Proteomes" id="UP000507470"/>
    </source>
</evidence>
<dbReference type="NCBIfam" id="TIGR00567">
    <property type="entry name" value="3mg"/>
    <property type="match status" value="1"/>
</dbReference>
<evidence type="ECO:0000256" key="1">
    <source>
        <dbReference type="ARBA" id="ARBA00000086"/>
    </source>
</evidence>
<keyword evidence="6 14" id="KW-0378">Hydrolase</keyword>
<comment type="subunit">
    <text evidence="9">Binds MBD1. Binds SSBP1.</text>
</comment>
<evidence type="ECO:0000256" key="2">
    <source>
        <dbReference type="ARBA" id="ARBA00002421"/>
    </source>
</evidence>
<keyword evidence="14" id="KW-0326">Glycosidase</keyword>
<dbReference type="Gene3D" id="3.10.300.10">
    <property type="entry name" value="Methylpurine-DNA glycosylase (MPG)"/>
    <property type="match status" value="1"/>
</dbReference>
<dbReference type="AlphaFoldDB" id="A0A6J8D4W7"/>
<organism evidence="14 15">
    <name type="scientific">Mytilus coruscus</name>
    <name type="common">Sea mussel</name>
    <dbReference type="NCBI Taxonomy" id="42192"/>
    <lineage>
        <taxon>Eukaryota</taxon>
        <taxon>Metazoa</taxon>
        <taxon>Spiralia</taxon>
        <taxon>Lophotrochozoa</taxon>
        <taxon>Mollusca</taxon>
        <taxon>Bivalvia</taxon>
        <taxon>Autobranchia</taxon>
        <taxon>Pteriomorphia</taxon>
        <taxon>Mytilida</taxon>
        <taxon>Mytiloidea</taxon>
        <taxon>Mytilidae</taxon>
        <taxon>Mytilinae</taxon>
        <taxon>Mytilus</taxon>
    </lineage>
</organism>
<evidence type="ECO:0000313" key="14">
    <source>
        <dbReference type="EMBL" id="CAC5402312.1"/>
    </source>
</evidence>
<dbReference type="GO" id="GO:0003677">
    <property type="term" value="F:DNA binding"/>
    <property type="evidence" value="ECO:0007669"/>
    <property type="project" value="InterPro"/>
</dbReference>
<dbReference type="EC" id="3.2.2.21" evidence="4"/>